<reference evidence="1" key="1">
    <citation type="submission" date="2014-09" db="EMBL/GenBank/DDBJ databases">
        <authorList>
            <person name="Magalhaes I.L.F."/>
            <person name="Oliveira U."/>
            <person name="Santos F.R."/>
            <person name="Vidigal T.H.D.A."/>
            <person name="Brescovit A.D."/>
            <person name="Santos A.J."/>
        </authorList>
    </citation>
    <scope>NUCLEOTIDE SEQUENCE</scope>
    <source>
        <tissue evidence="1">Shoot tissue taken approximately 20 cm above the soil surface</tissue>
    </source>
</reference>
<sequence length="68" mass="7835">MRDYAVLIESVCRRFFCVTTTYLTTKFDKSTIHSCSLNNIKIENPSPNQYNAITRQTHIKTLAINHGD</sequence>
<name>A0A0A9D5C4_ARUDO</name>
<evidence type="ECO:0000313" key="1">
    <source>
        <dbReference type="EMBL" id="JAD81893.1"/>
    </source>
</evidence>
<reference evidence="1" key="2">
    <citation type="journal article" date="2015" name="Data Brief">
        <title>Shoot transcriptome of the giant reed, Arundo donax.</title>
        <authorList>
            <person name="Barrero R.A."/>
            <person name="Guerrero F.D."/>
            <person name="Moolhuijzen P."/>
            <person name="Goolsby J.A."/>
            <person name="Tidwell J."/>
            <person name="Bellgard S.E."/>
            <person name="Bellgard M.I."/>
        </authorList>
    </citation>
    <scope>NUCLEOTIDE SEQUENCE</scope>
    <source>
        <tissue evidence="1">Shoot tissue taken approximately 20 cm above the soil surface</tissue>
    </source>
</reference>
<organism evidence="1">
    <name type="scientific">Arundo donax</name>
    <name type="common">Giant reed</name>
    <name type="synonym">Donax arundinaceus</name>
    <dbReference type="NCBI Taxonomy" id="35708"/>
    <lineage>
        <taxon>Eukaryota</taxon>
        <taxon>Viridiplantae</taxon>
        <taxon>Streptophyta</taxon>
        <taxon>Embryophyta</taxon>
        <taxon>Tracheophyta</taxon>
        <taxon>Spermatophyta</taxon>
        <taxon>Magnoliopsida</taxon>
        <taxon>Liliopsida</taxon>
        <taxon>Poales</taxon>
        <taxon>Poaceae</taxon>
        <taxon>PACMAD clade</taxon>
        <taxon>Arundinoideae</taxon>
        <taxon>Arundineae</taxon>
        <taxon>Arundo</taxon>
    </lineage>
</organism>
<accession>A0A0A9D5C4</accession>
<dbReference type="EMBL" id="GBRH01216002">
    <property type="protein sequence ID" value="JAD81893.1"/>
    <property type="molecule type" value="Transcribed_RNA"/>
</dbReference>
<dbReference type="AlphaFoldDB" id="A0A0A9D5C4"/>
<proteinExistence type="predicted"/>
<protein>
    <submittedName>
        <fullName evidence="1">Uncharacterized protein</fullName>
    </submittedName>
</protein>